<dbReference type="Proteomes" id="UP000183077">
    <property type="component" value="Unassembled WGS sequence"/>
</dbReference>
<organism evidence="1 2">
    <name type="scientific">Myroides marinus</name>
    <dbReference type="NCBI Taxonomy" id="703342"/>
    <lineage>
        <taxon>Bacteria</taxon>
        <taxon>Pseudomonadati</taxon>
        <taxon>Bacteroidota</taxon>
        <taxon>Flavobacteriia</taxon>
        <taxon>Flavobacteriales</taxon>
        <taxon>Flavobacteriaceae</taxon>
        <taxon>Myroides</taxon>
    </lineage>
</organism>
<dbReference type="GeneID" id="82257349"/>
<protein>
    <submittedName>
        <fullName evidence="1">Uncharacterized protein</fullName>
    </submittedName>
</protein>
<dbReference type="EMBL" id="FNYS01000009">
    <property type="protein sequence ID" value="SEJ01498.1"/>
    <property type="molecule type" value="Genomic_DNA"/>
</dbReference>
<evidence type="ECO:0000313" key="1">
    <source>
        <dbReference type="EMBL" id="SEJ01498.1"/>
    </source>
</evidence>
<sequence>MDKYIFANLNLDEIGFDFSKIEDFDYAGIKGKADVVGYHIILFYRDGLEALSLDCIDVGLRVKTISNQILYHLECDLEIGQTYLLKSLSDKFNQHIYKNSLLEHNTQYYYLHDNFLYVLGLSDSNVLEYVEIIGNKEIIQSKLSIFK</sequence>
<evidence type="ECO:0000313" key="2">
    <source>
        <dbReference type="Proteomes" id="UP000183077"/>
    </source>
</evidence>
<accession>A0A1H6VAB6</accession>
<reference evidence="1 2" key="1">
    <citation type="submission" date="2016-10" db="EMBL/GenBank/DDBJ databases">
        <authorList>
            <person name="de Groot N.N."/>
        </authorList>
    </citation>
    <scope>NUCLEOTIDE SEQUENCE [LARGE SCALE GENOMIC DNA]</scope>
    <source>
        <strain evidence="1 2">DSM 23048</strain>
    </source>
</reference>
<proteinExistence type="predicted"/>
<dbReference type="RefSeq" id="WP_074746249.1">
    <property type="nucleotide sequence ID" value="NZ_FNYS01000009.1"/>
</dbReference>
<dbReference type="AlphaFoldDB" id="A0A1H6VAB6"/>
<name>A0A1H6VAB6_9FLAO</name>
<gene>
    <name evidence="1" type="ORF">SAMN04488018_10975</name>
</gene>